<proteinExistence type="predicted"/>
<reference evidence="1" key="1">
    <citation type="submission" date="2014-11" db="EMBL/GenBank/DDBJ databases">
        <authorList>
            <person name="Amaro Gonzalez C."/>
        </authorList>
    </citation>
    <scope>NUCLEOTIDE SEQUENCE</scope>
</reference>
<evidence type="ECO:0000313" key="1">
    <source>
        <dbReference type="EMBL" id="JAH79561.1"/>
    </source>
</evidence>
<protein>
    <submittedName>
        <fullName evidence="1">Uncharacterized protein</fullName>
    </submittedName>
</protein>
<name>A0A0E9VNG3_ANGAN</name>
<dbReference type="EMBL" id="GBXM01029838">
    <property type="protein sequence ID" value="JAH78739.1"/>
    <property type="molecule type" value="Transcribed_RNA"/>
</dbReference>
<accession>A0A0E9VNG3</accession>
<organism evidence="1">
    <name type="scientific">Anguilla anguilla</name>
    <name type="common">European freshwater eel</name>
    <name type="synonym">Muraena anguilla</name>
    <dbReference type="NCBI Taxonomy" id="7936"/>
    <lineage>
        <taxon>Eukaryota</taxon>
        <taxon>Metazoa</taxon>
        <taxon>Chordata</taxon>
        <taxon>Craniata</taxon>
        <taxon>Vertebrata</taxon>
        <taxon>Euteleostomi</taxon>
        <taxon>Actinopterygii</taxon>
        <taxon>Neopterygii</taxon>
        <taxon>Teleostei</taxon>
        <taxon>Anguilliformes</taxon>
        <taxon>Anguillidae</taxon>
        <taxon>Anguilla</taxon>
    </lineage>
</organism>
<dbReference type="EMBL" id="GBXM01029016">
    <property type="protein sequence ID" value="JAH79561.1"/>
    <property type="molecule type" value="Transcribed_RNA"/>
</dbReference>
<sequence>MQMQSQMPQKVVGERGFDYKLTKAKTQHENLCSPC</sequence>
<dbReference type="AlphaFoldDB" id="A0A0E9VNG3"/>
<reference evidence="1" key="2">
    <citation type="journal article" date="2015" name="Fish Shellfish Immunol.">
        <title>Early steps in the European eel (Anguilla anguilla)-Vibrio vulnificus interaction in the gills: Role of the RtxA13 toxin.</title>
        <authorList>
            <person name="Callol A."/>
            <person name="Pajuelo D."/>
            <person name="Ebbesson L."/>
            <person name="Teles M."/>
            <person name="MacKenzie S."/>
            <person name="Amaro C."/>
        </authorList>
    </citation>
    <scope>NUCLEOTIDE SEQUENCE</scope>
</reference>